<feature type="transmembrane region" description="Helical" evidence="1">
    <location>
        <begin position="94"/>
        <end position="117"/>
    </location>
</feature>
<dbReference type="AlphaFoldDB" id="A0A2Z6AVE6"/>
<gene>
    <name evidence="2" type="ORF">DFE_0493</name>
</gene>
<dbReference type="OrthoDB" id="5471546at2"/>
<sequence>MNIPQPTLGLLGVFVILALHLCAVYTGLGAFSLAWLSETVGAAKKKVFLKKLSQQMSALGILFLAYTLVSAGGSFAVMQAQYPELIRPWLDNPMIAAPMAAALAWLVLFGLLYAFTWRSAKKSPGLHRSLGLLTVLGVPAVLGVSLCMKLALYSELPENVQTMELEPMLRAGLSHPMLAPLTVHSVLLALGCGAGFGLLFLLTRRNKDDFGRDYYNYAAQFTANTAILGTLGALASEAWVASQMLPSLMLETGPTLLGLLAAGGGAAALLATISWAVVARSENPLRRKPAMLLAALLLLMAVAGFSAVNASIFLPL</sequence>
<evidence type="ECO:0000256" key="1">
    <source>
        <dbReference type="SAM" id="Phobius"/>
    </source>
</evidence>
<keyword evidence="1" id="KW-1133">Transmembrane helix</keyword>
<feature type="transmembrane region" description="Helical" evidence="1">
    <location>
        <begin position="256"/>
        <end position="278"/>
    </location>
</feature>
<evidence type="ECO:0000313" key="2">
    <source>
        <dbReference type="EMBL" id="BBD07219.1"/>
    </source>
</evidence>
<proteinExistence type="predicted"/>
<organism evidence="2 3">
    <name type="scientific">Desulfovibrio ferrophilus</name>
    <dbReference type="NCBI Taxonomy" id="241368"/>
    <lineage>
        <taxon>Bacteria</taxon>
        <taxon>Pseudomonadati</taxon>
        <taxon>Thermodesulfobacteriota</taxon>
        <taxon>Desulfovibrionia</taxon>
        <taxon>Desulfovibrionales</taxon>
        <taxon>Desulfovibrionaceae</taxon>
        <taxon>Desulfovibrio</taxon>
    </lineage>
</organism>
<protein>
    <submittedName>
        <fullName evidence="2">Uncharacterized protein</fullName>
    </submittedName>
</protein>
<keyword evidence="1" id="KW-0472">Membrane</keyword>
<evidence type="ECO:0000313" key="3">
    <source>
        <dbReference type="Proteomes" id="UP000269883"/>
    </source>
</evidence>
<dbReference type="Proteomes" id="UP000269883">
    <property type="component" value="Chromosome"/>
</dbReference>
<reference evidence="2 3" key="1">
    <citation type="journal article" date="2018" name="Sci. Adv.">
        <title>Multi-heme cytochromes provide a pathway for survival in energy-limited environments.</title>
        <authorList>
            <person name="Deng X."/>
            <person name="Dohmae N."/>
            <person name="Nealson K.H."/>
            <person name="Hashimoto K."/>
            <person name="Okamoto A."/>
        </authorList>
    </citation>
    <scope>NUCLEOTIDE SEQUENCE [LARGE SCALE GENOMIC DNA]</scope>
    <source>
        <strain evidence="2 3">IS5</strain>
    </source>
</reference>
<name>A0A2Z6AVE6_9BACT</name>
<feature type="transmembrane region" description="Helical" evidence="1">
    <location>
        <begin position="12"/>
        <end position="36"/>
    </location>
</feature>
<dbReference type="EMBL" id="AP017378">
    <property type="protein sequence ID" value="BBD07219.1"/>
    <property type="molecule type" value="Genomic_DNA"/>
</dbReference>
<feature type="transmembrane region" description="Helical" evidence="1">
    <location>
        <begin position="129"/>
        <end position="153"/>
    </location>
</feature>
<keyword evidence="3" id="KW-1185">Reference proteome</keyword>
<feature type="transmembrane region" description="Helical" evidence="1">
    <location>
        <begin position="57"/>
        <end position="82"/>
    </location>
</feature>
<dbReference type="RefSeq" id="WP_126376264.1">
    <property type="nucleotide sequence ID" value="NZ_AP017378.1"/>
</dbReference>
<feature type="transmembrane region" description="Helical" evidence="1">
    <location>
        <begin position="290"/>
        <end position="314"/>
    </location>
</feature>
<feature type="transmembrane region" description="Helical" evidence="1">
    <location>
        <begin position="214"/>
        <end position="236"/>
    </location>
</feature>
<feature type="transmembrane region" description="Helical" evidence="1">
    <location>
        <begin position="177"/>
        <end position="202"/>
    </location>
</feature>
<keyword evidence="1" id="KW-0812">Transmembrane</keyword>
<dbReference type="KEGG" id="dfl:DFE_0493"/>
<accession>A0A2Z6AVE6</accession>